<proteinExistence type="predicted"/>
<dbReference type="Proteomes" id="UP000274822">
    <property type="component" value="Unassembled WGS sequence"/>
</dbReference>
<evidence type="ECO:0000313" key="1">
    <source>
        <dbReference type="EMBL" id="RUS27244.1"/>
    </source>
</evidence>
<reference evidence="1 2" key="1">
    <citation type="journal article" date="2018" name="New Phytol.">
        <title>Phylogenomics of Endogonaceae and evolution of mycorrhizas within Mucoromycota.</title>
        <authorList>
            <person name="Chang Y."/>
            <person name="Desiro A."/>
            <person name="Na H."/>
            <person name="Sandor L."/>
            <person name="Lipzen A."/>
            <person name="Clum A."/>
            <person name="Barry K."/>
            <person name="Grigoriev I.V."/>
            <person name="Martin F.M."/>
            <person name="Stajich J.E."/>
            <person name="Smith M.E."/>
            <person name="Bonito G."/>
            <person name="Spatafora J.W."/>
        </authorList>
    </citation>
    <scope>NUCLEOTIDE SEQUENCE [LARGE SCALE GENOMIC DNA]</scope>
    <source>
        <strain evidence="1 2">AD002</strain>
    </source>
</reference>
<name>A0A433QBY7_9FUNG</name>
<accession>A0A433QBY7</accession>
<evidence type="ECO:0000313" key="2">
    <source>
        <dbReference type="Proteomes" id="UP000274822"/>
    </source>
</evidence>
<comment type="caution">
    <text evidence="1">The sequence shown here is derived from an EMBL/GenBank/DDBJ whole genome shotgun (WGS) entry which is preliminary data.</text>
</comment>
<keyword evidence="2" id="KW-1185">Reference proteome</keyword>
<dbReference type="EMBL" id="RBNJ01008797">
    <property type="protein sequence ID" value="RUS27244.1"/>
    <property type="molecule type" value="Genomic_DNA"/>
</dbReference>
<protein>
    <submittedName>
        <fullName evidence="1">Uncharacterized protein</fullName>
    </submittedName>
</protein>
<organism evidence="1 2">
    <name type="scientific">Jimgerdemannia flammicorona</name>
    <dbReference type="NCBI Taxonomy" id="994334"/>
    <lineage>
        <taxon>Eukaryota</taxon>
        <taxon>Fungi</taxon>
        <taxon>Fungi incertae sedis</taxon>
        <taxon>Mucoromycota</taxon>
        <taxon>Mucoromycotina</taxon>
        <taxon>Endogonomycetes</taxon>
        <taxon>Endogonales</taxon>
        <taxon>Endogonaceae</taxon>
        <taxon>Jimgerdemannia</taxon>
    </lineage>
</organism>
<gene>
    <name evidence="1" type="ORF">BC938DRAFT_483534</name>
</gene>
<dbReference type="AlphaFoldDB" id="A0A433QBY7"/>
<sequence length="210" mass="23385">MAPTLSDQAPSAINPCWMELYKLEILQRQPRPRDHSISIARTSMRRRTAEIRPSIPSRSQYGIMRLEPMQRPIFLIKGDDAPAHAVFHDEIERKVLNKEVCVVLEGLTVECVKHGVASPIRHRRTPVRLPALAILERLPAKGPLIDLALICAREWDSEVLQFDHAVWGLAAHVVDRVLVAEPVAALDCIVHVPAPVVFAHVAEGCVHAAL</sequence>